<proteinExistence type="predicted"/>
<comment type="caution">
    <text evidence="2">The sequence shown here is derived from an EMBL/GenBank/DDBJ whole genome shotgun (WGS) entry which is preliminary data.</text>
</comment>
<evidence type="ECO:0000313" key="2">
    <source>
        <dbReference type="EMBL" id="GBP53295.1"/>
    </source>
</evidence>
<sequence length="145" mass="16750">MSMDGADHLVPGDSHARRPLEGDIERIKVNVALRAVTSDIKDSRRALTPSRKPNNDRRHRKTDGLTYYPKYRTSGSQLSHLKALVDSRVTVRKVFFWCKDDVFSNQFTTVLIRLIKETSFSPRLRLCGNEMNSFAFRIDRPRCQP</sequence>
<gene>
    <name evidence="2" type="ORF">EVAR_44296_1</name>
</gene>
<evidence type="ECO:0000313" key="3">
    <source>
        <dbReference type="Proteomes" id="UP000299102"/>
    </source>
</evidence>
<accession>A0A4C1WT77</accession>
<feature type="region of interest" description="Disordered" evidence="1">
    <location>
        <begin position="41"/>
        <end position="66"/>
    </location>
</feature>
<protein>
    <submittedName>
        <fullName evidence="2">Uncharacterized protein</fullName>
    </submittedName>
</protein>
<dbReference type="EMBL" id="BGZK01000620">
    <property type="protein sequence ID" value="GBP53295.1"/>
    <property type="molecule type" value="Genomic_DNA"/>
</dbReference>
<organism evidence="2 3">
    <name type="scientific">Eumeta variegata</name>
    <name type="common">Bagworm moth</name>
    <name type="synonym">Eumeta japonica</name>
    <dbReference type="NCBI Taxonomy" id="151549"/>
    <lineage>
        <taxon>Eukaryota</taxon>
        <taxon>Metazoa</taxon>
        <taxon>Ecdysozoa</taxon>
        <taxon>Arthropoda</taxon>
        <taxon>Hexapoda</taxon>
        <taxon>Insecta</taxon>
        <taxon>Pterygota</taxon>
        <taxon>Neoptera</taxon>
        <taxon>Endopterygota</taxon>
        <taxon>Lepidoptera</taxon>
        <taxon>Glossata</taxon>
        <taxon>Ditrysia</taxon>
        <taxon>Tineoidea</taxon>
        <taxon>Psychidae</taxon>
        <taxon>Oiketicinae</taxon>
        <taxon>Eumeta</taxon>
    </lineage>
</organism>
<reference evidence="2 3" key="1">
    <citation type="journal article" date="2019" name="Commun. Biol.">
        <title>The bagworm genome reveals a unique fibroin gene that provides high tensile strength.</title>
        <authorList>
            <person name="Kono N."/>
            <person name="Nakamura H."/>
            <person name="Ohtoshi R."/>
            <person name="Tomita M."/>
            <person name="Numata K."/>
            <person name="Arakawa K."/>
        </authorList>
    </citation>
    <scope>NUCLEOTIDE SEQUENCE [LARGE SCALE GENOMIC DNA]</scope>
</reference>
<name>A0A4C1WT77_EUMVA</name>
<evidence type="ECO:0000256" key="1">
    <source>
        <dbReference type="SAM" id="MobiDB-lite"/>
    </source>
</evidence>
<dbReference type="Proteomes" id="UP000299102">
    <property type="component" value="Unassembled WGS sequence"/>
</dbReference>
<dbReference type="AlphaFoldDB" id="A0A4C1WT77"/>
<keyword evidence="3" id="KW-1185">Reference proteome</keyword>